<evidence type="ECO:0000313" key="2">
    <source>
        <dbReference type="Proteomes" id="UP000661112"/>
    </source>
</evidence>
<accession>A0ABR8D7X4</accession>
<organism evidence="1 2">
    <name type="scientific">Anabaena azotica FACHB-119</name>
    <dbReference type="NCBI Taxonomy" id="947527"/>
    <lineage>
        <taxon>Bacteria</taxon>
        <taxon>Bacillati</taxon>
        <taxon>Cyanobacteriota</taxon>
        <taxon>Cyanophyceae</taxon>
        <taxon>Nostocales</taxon>
        <taxon>Nostocaceae</taxon>
        <taxon>Anabaena</taxon>
        <taxon>Anabaena azotica</taxon>
    </lineage>
</organism>
<gene>
    <name evidence="1" type="ORF">H6G83_17425</name>
</gene>
<comment type="caution">
    <text evidence="1">The sequence shown here is derived from an EMBL/GenBank/DDBJ whole genome shotgun (WGS) entry which is preliminary data.</text>
</comment>
<dbReference type="Proteomes" id="UP000661112">
    <property type="component" value="Unassembled WGS sequence"/>
</dbReference>
<name>A0ABR8D7X4_9NOST</name>
<dbReference type="EMBL" id="JACJSG010000023">
    <property type="protein sequence ID" value="MBD2502370.1"/>
    <property type="molecule type" value="Genomic_DNA"/>
</dbReference>
<dbReference type="RefSeq" id="WP_190474571.1">
    <property type="nucleotide sequence ID" value="NZ_JACJSG010000023.1"/>
</dbReference>
<protein>
    <submittedName>
        <fullName evidence="1">Uncharacterized protein</fullName>
    </submittedName>
</protein>
<keyword evidence="2" id="KW-1185">Reference proteome</keyword>
<evidence type="ECO:0000313" key="1">
    <source>
        <dbReference type="EMBL" id="MBD2502370.1"/>
    </source>
</evidence>
<reference evidence="1 2" key="1">
    <citation type="journal article" date="2020" name="ISME J.">
        <title>Comparative genomics reveals insights into cyanobacterial evolution and habitat adaptation.</title>
        <authorList>
            <person name="Chen M.Y."/>
            <person name="Teng W.K."/>
            <person name="Zhao L."/>
            <person name="Hu C.X."/>
            <person name="Zhou Y.K."/>
            <person name="Han B.P."/>
            <person name="Song L.R."/>
            <person name="Shu W.S."/>
        </authorList>
    </citation>
    <scope>NUCLEOTIDE SEQUENCE [LARGE SCALE GENOMIC DNA]</scope>
    <source>
        <strain evidence="1 2">FACHB-119</strain>
    </source>
</reference>
<proteinExistence type="predicted"/>
<sequence length="47" mass="5763">MFTNNRFVWSWTDSHQPEYLLWQIVHSAEELLTDFHLRRVRECASLV</sequence>